<dbReference type="InterPro" id="IPR002885">
    <property type="entry name" value="PPR_rpt"/>
</dbReference>
<dbReference type="AlphaFoldDB" id="A0A4U5NN24"/>
<evidence type="ECO:0000256" key="2">
    <source>
        <dbReference type="ARBA" id="ARBA00022737"/>
    </source>
</evidence>
<comment type="caution">
    <text evidence="5">The sequence shown here is derived from an EMBL/GenBank/DDBJ whole genome shotgun (WGS) entry which is preliminary data.</text>
</comment>
<dbReference type="PROSITE" id="PS51375">
    <property type="entry name" value="PPR"/>
    <property type="match status" value="6"/>
</dbReference>
<feature type="repeat" description="PPR" evidence="3">
    <location>
        <begin position="302"/>
        <end position="336"/>
    </location>
</feature>
<dbReference type="Gene3D" id="1.25.40.10">
    <property type="entry name" value="Tetratricopeptide repeat domain"/>
    <property type="match status" value="3"/>
</dbReference>
<dbReference type="InterPro" id="IPR011990">
    <property type="entry name" value="TPR-like_helical_dom_sf"/>
</dbReference>
<evidence type="ECO:0000256" key="1">
    <source>
        <dbReference type="ARBA" id="ARBA00007626"/>
    </source>
</evidence>
<feature type="region of interest" description="Disordered" evidence="4">
    <location>
        <begin position="544"/>
        <end position="596"/>
    </location>
</feature>
<comment type="similarity">
    <text evidence="1">Belongs to the PPR family. P subfamily.</text>
</comment>
<organism evidence="5">
    <name type="scientific">Populus alba</name>
    <name type="common">White poplar</name>
    <dbReference type="NCBI Taxonomy" id="43335"/>
    <lineage>
        <taxon>Eukaryota</taxon>
        <taxon>Viridiplantae</taxon>
        <taxon>Streptophyta</taxon>
        <taxon>Embryophyta</taxon>
        <taxon>Tracheophyta</taxon>
        <taxon>Spermatophyta</taxon>
        <taxon>Magnoliopsida</taxon>
        <taxon>eudicotyledons</taxon>
        <taxon>Gunneridae</taxon>
        <taxon>Pentapetalae</taxon>
        <taxon>rosids</taxon>
        <taxon>fabids</taxon>
        <taxon>Malpighiales</taxon>
        <taxon>Salicaceae</taxon>
        <taxon>Saliceae</taxon>
        <taxon>Populus</taxon>
    </lineage>
</organism>
<dbReference type="PANTHER" id="PTHR47447:SF17">
    <property type="entry name" value="OS12G0638900 PROTEIN"/>
    <property type="match status" value="1"/>
</dbReference>
<evidence type="ECO:0000256" key="3">
    <source>
        <dbReference type="PROSITE-ProRule" id="PRU00708"/>
    </source>
</evidence>
<feature type="region of interest" description="Disordered" evidence="4">
    <location>
        <begin position="609"/>
        <end position="653"/>
    </location>
</feature>
<evidence type="ECO:0000256" key="4">
    <source>
        <dbReference type="SAM" id="MobiDB-lite"/>
    </source>
</evidence>
<protein>
    <submittedName>
        <fullName evidence="5">Pentatricopeptide repeat-containing family protein</fullName>
    </submittedName>
</protein>
<dbReference type="PANTHER" id="PTHR47447">
    <property type="entry name" value="OS03G0856100 PROTEIN"/>
    <property type="match status" value="1"/>
</dbReference>
<dbReference type="EMBL" id="RCHU01001016">
    <property type="protein sequence ID" value="TKR84252.1"/>
    <property type="molecule type" value="Genomic_DNA"/>
</dbReference>
<evidence type="ECO:0000313" key="5">
    <source>
        <dbReference type="EMBL" id="TKR84252.1"/>
    </source>
</evidence>
<keyword evidence="2" id="KW-0677">Repeat</keyword>
<feature type="repeat" description="PPR" evidence="3">
    <location>
        <begin position="372"/>
        <end position="406"/>
    </location>
</feature>
<name>A0A4U5NN24_POPAL</name>
<feature type="repeat" description="PPR" evidence="3">
    <location>
        <begin position="337"/>
        <end position="371"/>
    </location>
</feature>
<gene>
    <name evidence="5" type="ORF">D5086_0000259190</name>
</gene>
<dbReference type="Pfam" id="PF01535">
    <property type="entry name" value="PPR"/>
    <property type="match status" value="2"/>
</dbReference>
<feature type="compositionally biased region" description="Polar residues" evidence="4">
    <location>
        <begin position="609"/>
        <end position="634"/>
    </location>
</feature>
<feature type="compositionally biased region" description="Polar residues" evidence="4">
    <location>
        <begin position="586"/>
        <end position="596"/>
    </location>
</feature>
<proteinExistence type="inferred from homology"/>
<accession>A0A4U5NN24</accession>
<feature type="repeat" description="PPR" evidence="3">
    <location>
        <begin position="232"/>
        <end position="266"/>
    </location>
</feature>
<dbReference type="NCBIfam" id="TIGR00756">
    <property type="entry name" value="PPR"/>
    <property type="match status" value="5"/>
</dbReference>
<feature type="repeat" description="PPR" evidence="3">
    <location>
        <begin position="442"/>
        <end position="476"/>
    </location>
</feature>
<dbReference type="STRING" id="43335.A0A4U5NN24"/>
<reference evidence="5" key="1">
    <citation type="submission" date="2018-10" db="EMBL/GenBank/DDBJ databases">
        <title>Population genomic analysis revealed the cold adaptation of white poplar.</title>
        <authorList>
            <person name="Liu Y.-J."/>
        </authorList>
    </citation>
    <scope>NUCLEOTIDE SEQUENCE [LARGE SCALE GENOMIC DNA]</scope>
    <source>
        <strain evidence="5">PAL-ZL1</strain>
    </source>
</reference>
<feature type="repeat" description="PPR" evidence="3">
    <location>
        <begin position="477"/>
        <end position="511"/>
    </location>
</feature>
<sequence>MALLHRTFPSLISTPLKNSIHPRVCSSWFEVARFLHDGTKTESDTVVSSICDSLRRGYNWDTLNRKFGSLQLNNLLIKNVLLELKEPTDAKRALGFFHWSARRNFVHGVQSYCLMIHILIQAQLIMDAQALLESILKKSAGNPTKFLVVDSLLSSYKIIISSPLVFDLLVQAYAKLRMFEIGFDVCCRLEEHGFTLSLTSFNTLIHVVQKSDKSPLAWKIYEHMLHRRTYPNEATIESMISALCKEGKLQTIVNMLDKIHGKRCSPVVIVNTCLVFRILEEGRVEPGLALLKMMLRKNMILDTVAYSLIVYAKVKLGNLNSAMQVYEEMLKRGFNANSFVYTSFIGAYCKEERIEEANQLLQEMENMGLKPYGDTFNFLLEGCAKAGRVEETLSYCKKMMAMGHVPSLSAFNEMVGKLCRIEDVTRANEMLTNLLDEGFLADEITYSNLISGYAKNNQIQEMLKLYYEMEYRSLSPGLMGFTSLIKGLCNCGKLEEAEKYLRIMIGRSLNPREDVYEALIKVYFEKGDKRRALNLYNEMRRPCHLRRLSQSQRRPFHQRRLNQSQRQTHHREDLHISPPIHANLLPPTQTSGNHQIDTARDINGTLASAAQNHQQQPPTNPSQPALTGGSPQQRQHNRLHLPPSTVPSPSAATTGRPCFICHRPSVVALNRQPQTEQ</sequence>
<dbReference type="Pfam" id="PF13041">
    <property type="entry name" value="PPR_2"/>
    <property type="match status" value="3"/>
</dbReference>